<feature type="domain" description="FAD-binding" evidence="7">
    <location>
        <begin position="16"/>
        <end position="155"/>
    </location>
</feature>
<dbReference type="AlphaFoldDB" id="A0A0W0FQ67"/>
<comment type="cofactor">
    <cofactor evidence="1">
        <name>FAD</name>
        <dbReference type="ChEBI" id="CHEBI:57692"/>
    </cofactor>
</comment>
<sequence length="490" mass="54861">MAALNETGGRVQLHFIIVGSGHAGSACALALRYAGHRVTILEKGSSQQRAQESESYRIPPNLLRILREWGLQEAVRLHSTKCDSVHISGFESGEYLGGYRWDEQLLQEVDGDIIFIQDTDLQRILLQAAISNGISVRYDVRITHIDTETPSVQMVTAQGTQVLCGDVIVVADASLDGGSMPDIGFSLTAAQEETGIEIRRTVVPRYVAASDLGLHRLCGSDIADMFIWMGNGCSVLTYPKGARQSDIMMQTYSCSNEVSTAEKVPPVPEPRYTKRLVARSKCVIKSRKILLRHVPDKWVKGKMVIIGDLAHPLPPGSLQSCALSIEDAAILAELFSHLNQKAQINEFLLAFESIRKPRCEEMHTKEYGIIYFMSLPPGEQQEYRDQAMRARRDTGLFTIDPTQNLLDTVEEKEIRDVFAYNAREEAERWWLEWGILREIYAPDCEEDTPSDNARGGRYAVRVHVKKSTTITMQRYKDIAGNLWNGREAGC</sequence>
<evidence type="ECO:0000256" key="6">
    <source>
        <dbReference type="ARBA" id="ARBA00023033"/>
    </source>
</evidence>
<keyword evidence="3" id="KW-0285">Flavoprotein</keyword>
<dbReference type="InterPro" id="IPR002938">
    <property type="entry name" value="FAD-bd"/>
</dbReference>
<dbReference type="Proteomes" id="UP000054988">
    <property type="component" value="Unassembled WGS sequence"/>
</dbReference>
<evidence type="ECO:0000256" key="3">
    <source>
        <dbReference type="ARBA" id="ARBA00022630"/>
    </source>
</evidence>
<comment type="similarity">
    <text evidence="2">Belongs to the paxM FAD-dependent monooxygenase family.</text>
</comment>
<dbReference type="Pfam" id="PF01494">
    <property type="entry name" value="FAD_binding_3"/>
    <property type="match status" value="1"/>
</dbReference>
<keyword evidence="5" id="KW-0560">Oxidoreductase</keyword>
<accession>A0A0W0FQ67</accession>
<evidence type="ECO:0000256" key="1">
    <source>
        <dbReference type="ARBA" id="ARBA00001974"/>
    </source>
</evidence>
<evidence type="ECO:0000313" key="9">
    <source>
        <dbReference type="Proteomes" id="UP000054988"/>
    </source>
</evidence>
<reference evidence="8 9" key="1">
    <citation type="submission" date="2015-12" db="EMBL/GenBank/DDBJ databases">
        <title>Draft genome sequence of Moniliophthora roreri, the causal agent of frosty pod rot of cacao.</title>
        <authorList>
            <person name="Aime M.C."/>
            <person name="Diaz-Valderrama J.R."/>
            <person name="Kijpornyongpan T."/>
            <person name="Phillips-Mora W."/>
        </authorList>
    </citation>
    <scope>NUCLEOTIDE SEQUENCE [LARGE SCALE GENOMIC DNA]</scope>
    <source>
        <strain evidence="8 9">MCA 2952</strain>
    </source>
</reference>
<dbReference type="PANTHER" id="PTHR13789">
    <property type="entry name" value="MONOOXYGENASE"/>
    <property type="match status" value="1"/>
</dbReference>
<evidence type="ECO:0000259" key="7">
    <source>
        <dbReference type="Pfam" id="PF01494"/>
    </source>
</evidence>
<gene>
    <name evidence="8" type="ORF">WG66_8870</name>
</gene>
<keyword evidence="4" id="KW-0274">FAD</keyword>
<dbReference type="InterPro" id="IPR050493">
    <property type="entry name" value="FAD-dep_Monooxygenase_BioMet"/>
</dbReference>
<dbReference type="PRINTS" id="PR00420">
    <property type="entry name" value="RNGMNOXGNASE"/>
</dbReference>
<protein>
    <recommendedName>
        <fullName evidence="7">FAD-binding domain-containing protein</fullName>
    </recommendedName>
</protein>
<proteinExistence type="inferred from homology"/>
<dbReference type="eggNOG" id="KOG2614">
    <property type="taxonomic scope" value="Eukaryota"/>
</dbReference>
<dbReference type="SUPFAM" id="SSF51905">
    <property type="entry name" value="FAD/NAD(P)-binding domain"/>
    <property type="match status" value="1"/>
</dbReference>
<dbReference type="InterPro" id="IPR036188">
    <property type="entry name" value="FAD/NAD-bd_sf"/>
</dbReference>
<name>A0A0W0FQ67_MONRR</name>
<organism evidence="8 9">
    <name type="scientific">Moniliophthora roreri</name>
    <name type="common">Frosty pod rot fungus</name>
    <name type="synonym">Monilia roreri</name>
    <dbReference type="NCBI Taxonomy" id="221103"/>
    <lineage>
        <taxon>Eukaryota</taxon>
        <taxon>Fungi</taxon>
        <taxon>Dikarya</taxon>
        <taxon>Basidiomycota</taxon>
        <taxon>Agaricomycotina</taxon>
        <taxon>Agaricomycetes</taxon>
        <taxon>Agaricomycetidae</taxon>
        <taxon>Agaricales</taxon>
        <taxon>Marasmiineae</taxon>
        <taxon>Marasmiaceae</taxon>
        <taxon>Moniliophthora</taxon>
    </lineage>
</organism>
<comment type="caution">
    <text evidence="8">The sequence shown here is derived from an EMBL/GenBank/DDBJ whole genome shotgun (WGS) entry which is preliminary data.</text>
</comment>
<dbReference type="EMBL" id="LATX01001755">
    <property type="protein sequence ID" value="KTB38524.1"/>
    <property type="molecule type" value="Genomic_DNA"/>
</dbReference>
<evidence type="ECO:0000313" key="8">
    <source>
        <dbReference type="EMBL" id="KTB38524.1"/>
    </source>
</evidence>
<dbReference type="GO" id="GO:0071949">
    <property type="term" value="F:FAD binding"/>
    <property type="evidence" value="ECO:0007669"/>
    <property type="project" value="InterPro"/>
</dbReference>
<dbReference type="Gene3D" id="3.50.50.60">
    <property type="entry name" value="FAD/NAD(P)-binding domain"/>
    <property type="match status" value="1"/>
</dbReference>
<keyword evidence="6" id="KW-0503">Monooxygenase</keyword>
<dbReference type="GO" id="GO:0004497">
    <property type="term" value="F:monooxygenase activity"/>
    <property type="evidence" value="ECO:0007669"/>
    <property type="project" value="UniProtKB-KW"/>
</dbReference>
<evidence type="ECO:0000256" key="2">
    <source>
        <dbReference type="ARBA" id="ARBA00007992"/>
    </source>
</evidence>
<dbReference type="PANTHER" id="PTHR13789:SF315">
    <property type="entry name" value="FAD-DEPENDENT MONOOXYGENASE MDPD"/>
    <property type="match status" value="1"/>
</dbReference>
<evidence type="ECO:0000256" key="4">
    <source>
        <dbReference type="ARBA" id="ARBA00022827"/>
    </source>
</evidence>
<evidence type="ECO:0000256" key="5">
    <source>
        <dbReference type="ARBA" id="ARBA00023002"/>
    </source>
</evidence>